<dbReference type="Pfam" id="PF20276">
    <property type="entry name" value="CTD1"/>
    <property type="match status" value="1"/>
</dbReference>
<protein>
    <recommendedName>
        <fullName evidence="2">ABC-three component systems C-terminal domain-containing protein</fullName>
    </recommendedName>
</protein>
<gene>
    <name evidence="3" type="ORF">FC964_01765</name>
</gene>
<dbReference type="InterPro" id="IPR046920">
    <property type="entry name" value="ABC-3C_CTD1"/>
</dbReference>
<dbReference type="EMBL" id="SWRJ01000001">
    <property type="protein sequence ID" value="NFI20123.1"/>
    <property type="molecule type" value="Genomic_DNA"/>
</dbReference>
<accession>A0AA44BNQ6</accession>
<organism evidence="3 4">
    <name type="scientific">Clostridium botulinum</name>
    <dbReference type="NCBI Taxonomy" id="1491"/>
    <lineage>
        <taxon>Bacteria</taxon>
        <taxon>Bacillati</taxon>
        <taxon>Bacillota</taxon>
        <taxon>Clostridia</taxon>
        <taxon>Eubacteriales</taxon>
        <taxon>Clostridiaceae</taxon>
        <taxon>Clostridium</taxon>
    </lineage>
</organism>
<comment type="caution">
    <text evidence="3">The sequence shown here is derived from an EMBL/GenBank/DDBJ whole genome shotgun (WGS) entry which is preliminary data.</text>
</comment>
<feature type="domain" description="ABC-three component systems C-terminal" evidence="2">
    <location>
        <begin position="157"/>
        <end position="400"/>
    </location>
</feature>
<keyword evidence="1" id="KW-0175">Coiled coil</keyword>
<evidence type="ECO:0000259" key="2">
    <source>
        <dbReference type="Pfam" id="PF20276"/>
    </source>
</evidence>
<evidence type="ECO:0000256" key="1">
    <source>
        <dbReference type="SAM" id="Coils"/>
    </source>
</evidence>
<sequence>MDERNATASWSGYLHQGKVGIFLGLQKINELINKSSQDLDKWKIEYESAEDIDIKNADLVESRHQVKAYKDAKYPNDYKDVLGVLEYKSDTNGKKVIKNKGFRICDFDDDLNPLPIEVNEDSRFLHTITETLGFGLTESEFNNAYKQAKYVKNPNKIKLFKYPNGKRYCALSNFNDELKMYCKNEINKILIFKNHVFKNNDIQQENILNHIISHLDNEIRKKHNEGGDTYPELGFKEIYNLIISTDTYKKLNIESIREIFVKSWVSFIQELNDSDIEYNRLHEEKIEKIVKEMYTWDDDKFIQFLRNINPNEDGIGNIDTIEDVAKVFKIDNLKDVFFQCMLEVKNEEFMVDKIGYEKDGGYLLTAINRPQLKVKSVIKSIIRNSQITNEIFHKSYLINGTIDDISFDNILDNTILKNEVRNNWGDLAAEKDKFYNPKMKFISIERAKEKLNRE</sequence>
<dbReference type="AlphaFoldDB" id="A0AA44BNQ6"/>
<feature type="coiled-coil region" evidence="1">
    <location>
        <begin position="25"/>
        <end position="52"/>
    </location>
</feature>
<evidence type="ECO:0000313" key="3">
    <source>
        <dbReference type="EMBL" id="NFI20123.1"/>
    </source>
</evidence>
<name>A0AA44BNQ6_CLOBO</name>
<evidence type="ECO:0000313" key="4">
    <source>
        <dbReference type="Proteomes" id="UP000482543"/>
    </source>
</evidence>
<dbReference type="Proteomes" id="UP000482543">
    <property type="component" value="Unassembled WGS sequence"/>
</dbReference>
<reference evidence="3 4" key="1">
    <citation type="submission" date="2019-04" db="EMBL/GenBank/DDBJ databases">
        <title>Genome sequencing of Clostridium botulinum Groups I-IV and Clostridium butyricum.</title>
        <authorList>
            <person name="Brunt J."/>
            <person name="Van Vliet A.H.M."/>
            <person name="Stringer S.C."/>
            <person name="Carter A.T."/>
            <person name="Peck M.W."/>
        </authorList>
    </citation>
    <scope>NUCLEOTIDE SEQUENCE [LARGE SCALE GENOMIC DNA]</scope>
    <source>
        <strain evidence="3 4">IFR 15/034</strain>
    </source>
</reference>
<proteinExistence type="predicted"/>